<keyword evidence="3" id="KW-1185">Reference proteome</keyword>
<dbReference type="EMBL" id="CAJVCH010570846">
    <property type="protein sequence ID" value="CAG7836016.1"/>
    <property type="molecule type" value="Genomic_DNA"/>
</dbReference>
<proteinExistence type="predicted"/>
<sequence length="229" mass="25015">MSRKLFLTILLAVMALYFGNTVSAEAQQNNKIPPLHQVISEFEAIVNKSGQHQNIVNLGKNLLGLSTSELDKDCNHDNIEEGLTQCDSLNSYLICYANRKCGCLDADRILEDFDGKLGEYQAAFEGAVRVLKELGASLKTSYNPSIRKCFGDPGSICPIRGIFYTQELPGPAELTKSFNDMRCVEGLDCSDNLNNIALKGIVGRCSGTHLIPLSLGLLFGLASLLLRIL</sequence>
<dbReference type="AlphaFoldDB" id="A0A8J2MAD9"/>
<feature type="chain" id="PRO_5035195806" evidence="1">
    <location>
        <begin position="27"/>
        <end position="229"/>
    </location>
</feature>
<protein>
    <submittedName>
        <fullName evidence="2">Uncharacterized protein</fullName>
    </submittedName>
</protein>
<organism evidence="2 3">
    <name type="scientific">Allacma fusca</name>
    <dbReference type="NCBI Taxonomy" id="39272"/>
    <lineage>
        <taxon>Eukaryota</taxon>
        <taxon>Metazoa</taxon>
        <taxon>Ecdysozoa</taxon>
        <taxon>Arthropoda</taxon>
        <taxon>Hexapoda</taxon>
        <taxon>Collembola</taxon>
        <taxon>Symphypleona</taxon>
        <taxon>Sminthuridae</taxon>
        <taxon>Allacma</taxon>
    </lineage>
</organism>
<evidence type="ECO:0000313" key="2">
    <source>
        <dbReference type="EMBL" id="CAG7836016.1"/>
    </source>
</evidence>
<feature type="signal peptide" evidence="1">
    <location>
        <begin position="1"/>
        <end position="26"/>
    </location>
</feature>
<evidence type="ECO:0000313" key="3">
    <source>
        <dbReference type="Proteomes" id="UP000708208"/>
    </source>
</evidence>
<dbReference type="Proteomes" id="UP000708208">
    <property type="component" value="Unassembled WGS sequence"/>
</dbReference>
<evidence type="ECO:0000256" key="1">
    <source>
        <dbReference type="SAM" id="SignalP"/>
    </source>
</evidence>
<keyword evidence="1" id="KW-0732">Signal</keyword>
<name>A0A8J2MAD9_9HEXA</name>
<reference evidence="2" key="1">
    <citation type="submission" date="2021-06" db="EMBL/GenBank/DDBJ databases">
        <authorList>
            <person name="Hodson N. C."/>
            <person name="Mongue J. A."/>
            <person name="Jaron S. K."/>
        </authorList>
    </citation>
    <scope>NUCLEOTIDE SEQUENCE</scope>
</reference>
<gene>
    <name evidence="2" type="ORF">AFUS01_LOCUS45311</name>
</gene>
<comment type="caution">
    <text evidence="2">The sequence shown here is derived from an EMBL/GenBank/DDBJ whole genome shotgun (WGS) entry which is preliminary data.</text>
</comment>
<accession>A0A8J2MAD9</accession>